<comment type="caution">
    <text evidence="2">The sequence shown here is derived from an EMBL/GenBank/DDBJ whole genome shotgun (WGS) entry which is preliminary data.</text>
</comment>
<accession>A0ABD3ZRV5</accession>
<evidence type="ECO:0000313" key="3">
    <source>
        <dbReference type="Proteomes" id="UP000031970"/>
    </source>
</evidence>
<evidence type="ECO:0000256" key="1">
    <source>
        <dbReference type="SAM" id="Phobius"/>
    </source>
</evidence>
<name>A0ABD3ZRV5_BACIU</name>
<gene>
    <name evidence="2" type="ORF">B4067_0163</name>
</gene>
<dbReference type="Proteomes" id="UP000031970">
    <property type="component" value="Unassembled WGS sequence"/>
</dbReference>
<proteinExistence type="predicted"/>
<keyword evidence="1" id="KW-0812">Transmembrane</keyword>
<keyword evidence="1" id="KW-1133">Transmembrane helix</keyword>
<keyword evidence="1" id="KW-0472">Membrane</keyword>
<protein>
    <submittedName>
        <fullName evidence="2">Uncharacterized protein</fullName>
    </submittedName>
</protein>
<sequence length="37" mass="4458">MENMGVIRYLLFMACPLLNHFNLNRNVLNKKRMSFKT</sequence>
<dbReference type="EMBL" id="JSXS01000079">
    <property type="protein sequence ID" value="KIL30968.1"/>
    <property type="molecule type" value="Genomic_DNA"/>
</dbReference>
<evidence type="ECO:0000313" key="2">
    <source>
        <dbReference type="EMBL" id="KIL30968.1"/>
    </source>
</evidence>
<dbReference type="AlphaFoldDB" id="A0ABD3ZRV5"/>
<organism evidence="2 3">
    <name type="scientific">Bacillus subtilis subsp. subtilis</name>
    <dbReference type="NCBI Taxonomy" id="135461"/>
    <lineage>
        <taxon>Bacteria</taxon>
        <taxon>Bacillati</taxon>
        <taxon>Bacillota</taxon>
        <taxon>Bacilli</taxon>
        <taxon>Bacillales</taxon>
        <taxon>Bacillaceae</taxon>
        <taxon>Bacillus</taxon>
    </lineage>
</organism>
<feature type="transmembrane region" description="Helical" evidence="1">
    <location>
        <begin position="6"/>
        <end position="23"/>
    </location>
</feature>
<reference evidence="2 3" key="1">
    <citation type="submission" date="2014-11" db="EMBL/GenBank/DDBJ databases">
        <title>Draft Genome Sequences of Nine Bacillus subtilis Strains that Form Spores with High Heat-Resistance.</title>
        <authorList>
            <person name="Krawcyk A.O."/>
            <person name="Berendsen E.M."/>
            <person name="de Jong A."/>
            <person name="Holsappel S."/>
            <person name="Eijlander R.T."/>
            <person name="Wells-Bennik M."/>
            <person name="Kuipers O.P."/>
        </authorList>
    </citation>
    <scope>NUCLEOTIDE SEQUENCE [LARGE SCALE GENOMIC DNA]</scope>
    <source>
        <strain evidence="2 3">B4067</strain>
    </source>
</reference>